<dbReference type="EMBL" id="JABSTQ010010954">
    <property type="protein sequence ID" value="KAG0416421.1"/>
    <property type="molecule type" value="Genomic_DNA"/>
</dbReference>
<proteinExistence type="predicted"/>
<comment type="caution">
    <text evidence="1">The sequence shown here is derived from an EMBL/GenBank/DDBJ whole genome shotgun (WGS) entry which is preliminary data.</text>
</comment>
<protein>
    <submittedName>
        <fullName evidence="1">Uncharacterized protein</fullName>
    </submittedName>
</protein>
<accession>A0AC60PAI3</accession>
<evidence type="ECO:0000313" key="2">
    <source>
        <dbReference type="Proteomes" id="UP000805193"/>
    </source>
</evidence>
<dbReference type="Proteomes" id="UP000805193">
    <property type="component" value="Unassembled WGS sequence"/>
</dbReference>
<gene>
    <name evidence="1" type="ORF">HPB47_006435</name>
</gene>
<keyword evidence="2" id="KW-1185">Reference proteome</keyword>
<reference evidence="1 2" key="1">
    <citation type="journal article" date="2020" name="Cell">
        <title>Large-Scale Comparative Analyses of Tick Genomes Elucidate Their Genetic Diversity and Vector Capacities.</title>
        <authorList>
            <consortium name="Tick Genome and Microbiome Consortium (TIGMIC)"/>
            <person name="Jia N."/>
            <person name="Wang J."/>
            <person name="Shi W."/>
            <person name="Du L."/>
            <person name="Sun Y."/>
            <person name="Zhan W."/>
            <person name="Jiang J.F."/>
            <person name="Wang Q."/>
            <person name="Zhang B."/>
            <person name="Ji P."/>
            <person name="Bell-Sakyi L."/>
            <person name="Cui X.M."/>
            <person name="Yuan T.T."/>
            <person name="Jiang B.G."/>
            <person name="Yang W.F."/>
            <person name="Lam T.T."/>
            <person name="Chang Q.C."/>
            <person name="Ding S.J."/>
            <person name="Wang X.J."/>
            <person name="Zhu J.G."/>
            <person name="Ruan X.D."/>
            <person name="Zhao L."/>
            <person name="Wei J.T."/>
            <person name="Ye R.Z."/>
            <person name="Que T.C."/>
            <person name="Du C.H."/>
            <person name="Zhou Y.H."/>
            <person name="Cheng J.X."/>
            <person name="Dai P.F."/>
            <person name="Guo W.B."/>
            <person name="Han X.H."/>
            <person name="Huang E.J."/>
            <person name="Li L.F."/>
            <person name="Wei W."/>
            <person name="Gao Y.C."/>
            <person name="Liu J.Z."/>
            <person name="Shao H.Z."/>
            <person name="Wang X."/>
            <person name="Wang C.C."/>
            <person name="Yang T.C."/>
            <person name="Huo Q.B."/>
            <person name="Li W."/>
            <person name="Chen H.Y."/>
            <person name="Chen S.E."/>
            <person name="Zhou L.G."/>
            <person name="Ni X.B."/>
            <person name="Tian J.H."/>
            <person name="Sheng Y."/>
            <person name="Liu T."/>
            <person name="Pan Y.S."/>
            <person name="Xia L.Y."/>
            <person name="Li J."/>
            <person name="Zhao F."/>
            <person name="Cao W.C."/>
        </authorList>
    </citation>
    <scope>NUCLEOTIDE SEQUENCE [LARGE SCALE GENOMIC DNA]</scope>
    <source>
        <strain evidence="1">Iper-2018</strain>
    </source>
</reference>
<evidence type="ECO:0000313" key="1">
    <source>
        <dbReference type="EMBL" id="KAG0416421.1"/>
    </source>
</evidence>
<sequence>MLIAAGRPAGRASSDQSVRGPANLEHVSILGRQRNQFAREVLEALAIEAKEDECVSFTIDEDPSSTTWTLLSRALKLLRRRSENLVGFRRTGSTGTRARTPKLHPPRGNSQRRAASSDPESYHRYLNYLRKTTKLSFVSKEASTPNLGALHRFPTASNIAPSFGEDNAVAYCSLKEVKIGTITYSSTTYVTAPDNSAKGVIHNIPSYDSPADIERSLERNTPRVLQARRLGETASVLIVFEGKSVPYYVNYRNTTYRCLLYRRKIEFCENCYKVGHRKDICPTPDDKRCSKCGTLAPEGSHECTLRCAICGGEHMSGSKACQHRFHAPQRAARRQQTANEEATPPTSRPSIGRQSRSKDRRSAAESPYARLIGQKADRGDSNSAGGEENQRPFRGSTTTKVTWASVTDPSTHQRANRDNENQMLRAEIMQLRQMLQRQNALIEQLQREQKNMKRLETRLTPLEGTVQQMQQQCRPSRFESPSRSTTPQGMDPIRLSEPIDHYILSTTIPTSGYKHKKRGVRITEWDRLRKIRQEIAPTTIDNIEEWTQQLQDDVETYTQDIPEEADAFLQELQTRYIGNQIPTTVPDYCGSPNEELDSPILEYEVLSRPSEAQNHLGTGSRWSAKQDSTEPRRQLDRGVNPIL</sequence>
<name>A0AC60PAI3_IXOPE</name>
<organism evidence="1 2">
    <name type="scientific">Ixodes persulcatus</name>
    <name type="common">Taiga tick</name>
    <dbReference type="NCBI Taxonomy" id="34615"/>
    <lineage>
        <taxon>Eukaryota</taxon>
        <taxon>Metazoa</taxon>
        <taxon>Ecdysozoa</taxon>
        <taxon>Arthropoda</taxon>
        <taxon>Chelicerata</taxon>
        <taxon>Arachnida</taxon>
        <taxon>Acari</taxon>
        <taxon>Parasitiformes</taxon>
        <taxon>Ixodida</taxon>
        <taxon>Ixodoidea</taxon>
        <taxon>Ixodidae</taxon>
        <taxon>Ixodinae</taxon>
        <taxon>Ixodes</taxon>
    </lineage>
</organism>